<feature type="domain" description="Butirosin biosynthesis protein H N-terminal" evidence="1">
    <location>
        <begin position="13"/>
        <end position="141"/>
    </location>
</feature>
<dbReference type="OrthoDB" id="4075615at2"/>
<evidence type="ECO:0000313" key="3">
    <source>
        <dbReference type="EMBL" id="AWM14973.1"/>
    </source>
</evidence>
<organism evidence="3 4">
    <name type="scientific">Flavobacterium sediminis</name>
    <dbReference type="NCBI Taxonomy" id="2201181"/>
    <lineage>
        <taxon>Bacteria</taxon>
        <taxon>Pseudomonadati</taxon>
        <taxon>Bacteroidota</taxon>
        <taxon>Flavobacteriia</taxon>
        <taxon>Flavobacteriales</taxon>
        <taxon>Flavobacteriaceae</taxon>
        <taxon>Flavobacterium</taxon>
    </lineage>
</organism>
<gene>
    <name evidence="3" type="ORF">DI487_14685</name>
</gene>
<accession>A0A2U8QXT7</accession>
<name>A0A2U8QXT7_9FLAO</name>
<proteinExistence type="predicted"/>
<dbReference type="Pfam" id="PF16169">
    <property type="entry name" value="DUF4872"/>
    <property type="match status" value="1"/>
</dbReference>
<keyword evidence="4" id="KW-1185">Reference proteome</keyword>
<dbReference type="Proteomes" id="UP000245429">
    <property type="component" value="Chromosome"/>
</dbReference>
<protein>
    <submittedName>
        <fullName evidence="3">Lantibiotic ABC transporter</fullName>
    </submittedName>
</protein>
<dbReference type="AlphaFoldDB" id="A0A2U8QXT7"/>
<dbReference type="RefSeq" id="WP_109570311.1">
    <property type="nucleotide sequence ID" value="NZ_CP029463.1"/>
</dbReference>
<dbReference type="KEGG" id="fse:DI487_14685"/>
<evidence type="ECO:0000313" key="4">
    <source>
        <dbReference type="Proteomes" id="UP000245429"/>
    </source>
</evidence>
<dbReference type="EMBL" id="CP029463">
    <property type="protein sequence ID" value="AWM14973.1"/>
    <property type="molecule type" value="Genomic_DNA"/>
</dbReference>
<dbReference type="Pfam" id="PF14399">
    <property type="entry name" value="BtrH_N"/>
    <property type="match status" value="1"/>
</dbReference>
<dbReference type="InterPro" id="IPR032369">
    <property type="entry name" value="DUF4872"/>
</dbReference>
<sequence>MILEHFKPFNGQHCETTATGSLLYQLGIELSEPMLFGLGEGLGYIFWNMKIMDFPFIGGRIKPDALTENICRNLNLKLEVHETTSVNKAWLNVKQNLDNGKAVGLKLDCYHLDYFANKIHFAGHYASIYGYDNEFAYLNDTNQQERVAKTSLKSLELARNEKGPMSSRNRSYTIHQKGKLPDRKDAIKQAIHRNATDFLNPPIQNIGYKGIYKTSSEIQKWFKTSKNIKKDFQTSASLMENGGTGGSLFRNLYRDFLKESEEILESNEIRKVVHEYDTIATLWKTVADLFYRIGETENFKYINEASDILIELSEKEKTSMEKLKRISV</sequence>
<evidence type="ECO:0000259" key="2">
    <source>
        <dbReference type="Pfam" id="PF16169"/>
    </source>
</evidence>
<reference evidence="3 4" key="1">
    <citation type="submission" date="2018-05" db="EMBL/GenBank/DDBJ databases">
        <title>Flavobacterium sp. MEBiC07310.</title>
        <authorList>
            <person name="Baek K."/>
        </authorList>
    </citation>
    <scope>NUCLEOTIDE SEQUENCE [LARGE SCALE GENOMIC DNA]</scope>
    <source>
        <strain evidence="3 4">MEBiC07310</strain>
    </source>
</reference>
<evidence type="ECO:0000259" key="1">
    <source>
        <dbReference type="Pfam" id="PF14399"/>
    </source>
</evidence>
<feature type="domain" description="DUF4872" evidence="2">
    <location>
        <begin position="153"/>
        <end position="323"/>
    </location>
</feature>
<dbReference type="InterPro" id="IPR026935">
    <property type="entry name" value="BtrH_N"/>
</dbReference>